<evidence type="ECO:0000313" key="9">
    <source>
        <dbReference type="Proteomes" id="UP000066480"/>
    </source>
</evidence>
<evidence type="ECO:0000256" key="5">
    <source>
        <dbReference type="PROSITE-ProRule" id="PRU00169"/>
    </source>
</evidence>
<dbReference type="STRING" id="571913.VV02_21040"/>
<evidence type="ECO:0000256" key="3">
    <source>
        <dbReference type="ARBA" id="ARBA00023125"/>
    </source>
</evidence>
<dbReference type="InterPro" id="IPR011006">
    <property type="entry name" value="CheY-like_superfamily"/>
</dbReference>
<dbReference type="PANTHER" id="PTHR43214">
    <property type="entry name" value="TWO-COMPONENT RESPONSE REGULATOR"/>
    <property type="match status" value="1"/>
</dbReference>
<dbReference type="SUPFAM" id="SSF46894">
    <property type="entry name" value="C-terminal effector domain of the bipartite response regulators"/>
    <property type="match status" value="1"/>
</dbReference>
<dbReference type="InterPro" id="IPR039420">
    <property type="entry name" value="WalR-like"/>
</dbReference>
<dbReference type="SMART" id="SM00421">
    <property type="entry name" value="HTH_LUXR"/>
    <property type="match status" value="1"/>
</dbReference>
<evidence type="ECO:0000256" key="1">
    <source>
        <dbReference type="ARBA" id="ARBA00022553"/>
    </source>
</evidence>
<dbReference type="InterPro" id="IPR000792">
    <property type="entry name" value="Tscrpt_reg_LuxR_C"/>
</dbReference>
<organism evidence="8 9">
    <name type="scientific">Luteipulveratus mongoliensis</name>
    <dbReference type="NCBI Taxonomy" id="571913"/>
    <lineage>
        <taxon>Bacteria</taxon>
        <taxon>Bacillati</taxon>
        <taxon>Actinomycetota</taxon>
        <taxon>Actinomycetes</taxon>
        <taxon>Micrococcales</taxon>
        <taxon>Dermacoccaceae</taxon>
        <taxon>Luteipulveratus</taxon>
    </lineage>
</organism>
<reference evidence="8 9" key="1">
    <citation type="submission" date="2015-03" db="EMBL/GenBank/DDBJ databases">
        <title>Luteipulveratus halotolerans sp. nov., a novel actinobacterium (Dermacoccaceae) from Sarawak, Malaysia.</title>
        <authorList>
            <person name="Juboi H."/>
            <person name="Basik A."/>
            <person name="Shamsul S.S."/>
            <person name="Arnold P."/>
            <person name="Schmitt E.K."/>
            <person name="Sanglier J.-J."/>
            <person name="Yeo T."/>
        </authorList>
    </citation>
    <scope>NUCLEOTIDE SEQUENCE [LARGE SCALE GENOMIC DNA]</scope>
    <source>
        <strain evidence="8 9">MN07-A0370</strain>
    </source>
</reference>
<evidence type="ECO:0000256" key="2">
    <source>
        <dbReference type="ARBA" id="ARBA00023015"/>
    </source>
</evidence>
<evidence type="ECO:0000256" key="4">
    <source>
        <dbReference type="ARBA" id="ARBA00023163"/>
    </source>
</evidence>
<evidence type="ECO:0000313" key="8">
    <source>
        <dbReference type="EMBL" id="AKU17753.1"/>
    </source>
</evidence>
<dbReference type="InterPro" id="IPR001789">
    <property type="entry name" value="Sig_transdc_resp-reg_receiver"/>
</dbReference>
<dbReference type="InterPro" id="IPR058245">
    <property type="entry name" value="NreC/VraR/RcsB-like_REC"/>
</dbReference>
<dbReference type="EMBL" id="CP011112">
    <property type="protein sequence ID" value="AKU17753.1"/>
    <property type="molecule type" value="Genomic_DNA"/>
</dbReference>
<dbReference type="KEGG" id="lmoi:VV02_21040"/>
<dbReference type="SMART" id="SM00448">
    <property type="entry name" value="REC"/>
    <property type="match status" value="1"/>
</dbReference>
<feature type="domain" description="HTH luxR-type" evidence="6">
    <location>
        <begin position="154"/>
        <end position="219"/>
    </location>
</feature>
<dbReference type="CDD" id="cd06170">
    <property type="entry name" value="LuxR_C_like"/>
    <property type="match status" value="1"/>
</dbReference>
<dbReference type="AlphaFoldDB" id="A0A0K1JME6"/>
<keyword evidence="3" id="KW-0238">DNA-binding</keyword>
<dbReference type="GO" id="GO:0000160">
    <property type="term" value="P:phosphorelay signal transduction system"/>
    <property type="evidence" value="ECO:0007669"/>
    <property type="project" value="InterPro"/>
</dbReference>
<keyword evidence="9" id="KW-1185">Reference proteome</keyword>
<dbReference type="InterPro" id="IPR016032">
    <property type="entry name" value="Sig_transdc_resp-reg_C-effctor"/>
</dbReference>
<feature type="modified residue" description="4-aspartylphosphate" evidence="5">
    <location>
        <position position="57"/>
    </location>
</feature>
<dbReference type="Gene3D" id="3.40.50.2300">
    <property type="match status" value="1"/>
</dbReference>
<dbReference type="GO" id="GO:0003677">
    <property type="term" value="F:DNA binding"/>
    <property type="evidence" value="ECO:0007669"/>
    <property type="project" value="UniProtKB-KW"/>
</dbReference>
<dbReference type="OrthoDB" id="9808843at2"/>
<dbReference type="CDD" id="cd17535">
    <property type="entry name" value="REC_NarL-like"/>
    <property type="match status" value="1"/>
</dbReference>
<dbReference type="PROSITE" id="PS00622">
    <property type="entry name" value="HTH_LUXR_1"/>
    <property type="match status" value="1"/>
</dbReference>
<dbReference type="SUPFAM" id="SSF52172">
    <property type="entry name" value="CheY-like"/>
    <property type="match status" value="1"/>
</dbReference>
<dbReference type="Pfam" id="PF00196">
    <property type="entry name" value="GerE"/>
    <property type="match status" value="1"/>
</dbReference>
<dbReference type="PROSITE" id="PS50110">
    <property type="entry name" value="RESPONSE_REGULATORY"/>
    <property type="match status" value="1"/>
</dbReference>
<accession>A0A0K1JME6</accession>
<dbReference type="RefSeq" id="WP_052594734.1">
    <property type="nucleotide sequence ID" value="NZ_CP011112.1"/>
</dbReference>
<dbReference type="Proteomes" id="UP000066480">
    <property type="component" value="Chromosome"/>
</dbReference>
<evidence type="ECO:0000259" key="7">
    <source>
        <dbReference type="PROSITE" id="PS50110"/>
    </source>
</evidence>
<proteinExistence type="predicted"/>
<dbReference type="Pfam" id="PF00072">
    <property type="entry name" value="Response_reg"/>
    <property type="match status" value="1"/>
</dbReference>
<gene>
    <name evidence="8" type="ORF">VV02_21040</name>
</gene>
<name>A0A0K1JME6_9MICO</name>
<dbReference type="PRINTS" id="PR00038">
    <property type="entry name" value="HTHLUXR"/>
</dbReference>
<protein>
    <submittedName>
        <fullName evidence="8">LuxR family transcriptional regulator</fullName>
    </submittedName>
</protein>
<keyword evidence="2" id="KW-0805">Transcription regulation</keyword>
<dbReference type="PROSITE" id="PS50043">
    <property type="entry name" value="HTH_LUXR_2"/>
    <property type="match status" value="1"/>
</dbReference>
<keyword evidence="1 5" id="KW-0597">Phosphoprotein</keyword>
<dbReference type="GO" id="GO:0006355">
    <property type="term" value="P:regulation of DNA-templated transcription"/>
    <property type="evidence" value="ECO:0007669"/>
    <property type="project" value="InterPro"/>
</dbReference>
<sequence>MTEPIRVLVVDDQPLVREGFSMLVRSQADMLAVGQASDGLAAVELTRQLGPDVVLMDVRMPGIDGVEATRRVVDAQLPSRVLILTTFDLDEHAFGALRAGASGFLLKDAEPDALLDAIRTVHSGHAVVAPSTTARLLDTYLRPSQDSPVPDATGTRAAAGLTDRERQVWVAIARGLSNAEIAAELWVSETTVKTHVGRILAKTGARDRVGLVILAYDAGAVSA</sequence>
<feature type="domain" description="Response regulatory" evidence="7">
    <location>
        <begin position="6"/>
        <end position="122"/>
    </location>
</feature>
<dbReference type="PANTHER" id="PTHR43214:SF24">
    <property type="entry name" value="TRANSCRIPTIONAL REGULATORY PROTEIN NARL-RELATED"/>
    <property type="match status" value="1"/>
</dbReference>
<evidence type="ECO:0000259" key="6">
    <source>
        <dbReference type="PROSITE" id="PS50043"/>
    </source>
</evidence>
<keyword evidence="4" id="KW-0804">Transcription</keyword>